<feature type="transmembrane region" description="Helical" evidence="1">
    <location>
        <begin position="31"/>
        <end position="50"/>
    </location>
</feature>
<proteinExistence type="predicted"/>
<keyword evidence="3" id="KW-1185">Reference proteome</keyword>
<keyword evidence="1" id="KW-0812">Transmembrane</keyword>
<dbReference type="GO" id="GO:0140359">
    <property type="term" value="F:ABC-type transporter activity"/>
    <property type="evidence" value="ECO:0007669"/>
    <property type="project" value="InterPro"/>
</dbReference>
<dbReference type="PANTHER" id="PTHR43471:SF10">
    <property type="entry name" value="SLL1107 PROTEIN"/>
    <property type="match status" value="1"/>
</dbReference>
<dbReference type="EMBL" id="LT629973">
    <property type="protein sequence ID" value="SEH79699.1"/>
    <property type="molecule type" value="Genomic_DNA"/>
</dbReference>
<dbReference type="OrthoDB" id="9810558at2"/>
<dbReference type="RefSeq" id="WP_067773597.1">
    <property type="nucleotide sequence ID" value="NZ_LIGX01000013.1"/>
</dbReference>
<reference evidence="3" key="1">
    <citation type="submission" date="2016-09" db="EMBL/GenBank/DDBJ databases">
        <authorList>
            <person name="Koehorst J."/>
        </authorList>
    </citation>
    <scope>NUCLEOTIDE SEQUENCE [LARGE SCALE GENOMIC DNA]</scope>
</reference>
<accession>A0A1C7PDJ0</accession>
<sequence>MPALLNRLLAAPSRIGALASVTFVQLVRMKVFVFLAVFALALILLQSLRINDVLGPETYGRNELALLKNTAVGGMRLFGLLFAVAATSLLLPKDTEDRIIYTILCKPVPRFDYLLGKALGVLSVLGVALLCMDALLSVILEIRTSTVLTEQSAVMHAAGLTEAQMQPYLEGIRQAGLTWDLQASLLVMFMEWAVLTSLTLFFSCFTSSTLTSMIFAFGFYIVGSFQSQFFGFALHGQDGVSQTVQNTTDFFGAIVPNFQIYAISDAGINGRPISPGLIGSLTLITCAYFLFHLCMATWIFRRKEF</sequence>
<dbReference type="Proteomes" id="UP000176204">
    <property type="component" value="Chromosome I"/>
</dbReference>
<gene>
    <name evidence="2" type="ORF">PYTT_0818</name>
</gene>
<organism evidence="2 3">
    <name type="scientific">Akkermansia glycaniphila</name>
    <dbReference type="NCBI Taxonomy" id="1679444"/>
    <lineage>
        <taxon>Bacteria</taxon>
        <taxon>Pseudomonadati</taxon>
        <taxon>Verrucomicrobiota</taxon>
        <taxon>Verrucomicrobiia</taxon>
        <taxon>Verrucomicrobiales</taxon>
        <taxon>Akkermansiaceae</taxon>
        <taxon>Akkermansia</taxon>
    </lineage>
</organism>
<dbReference type="STRING" id="1679444.PYTT_0818"/>
<keyword evidence="1" id="KW-0472">Membrane</keyword>
<feature type="transmembrane region" description="Helical" evidence="1">
    <location>
        <begin position="214"/>
        <end position="234"/>
    </location>
</feature>
<feature type="transmembrane region" description="Helical" evidence="1">
    <location>
        <begin position="113"/>
        <end position="140"/>
    </location>
</feature>
<feature type="transmembrane region" description="Helical" evidence="1">
    <location>
        <begin position="277"/>
        <end position="300"/>
    </location>
</feature>
<dbReference type="PANTHER" id="PTHR43471">
    <property type="entry name" value="ABC TRANSPORTER PERMEASE"/>
    <property type="match status" value="1"/>
</dbReference>
<keyword evidence="1" id="KW-1133">Transmembrane helix</keyword>
<dbReference type="KEGG" id="agl:PYTT_0818"/>
<evidence type="ECO:0000256" key="1">
    <source>
        <dbReference type="SAM" id="Phobius"/>
    </source>
</evidence>
<feature type="transmembrane region" description="Helical" evidence="1">
    <location>
        <begin position="183"/>
        <end position="202"/>
    </location>
</feature>
<evidence type="ECO:0000313" key="2">
    <source>
        <dbReference type="EMBL" id="SEH79699.1"/>
    </source>
</evidence>
<name>A0A1C7PDJ0_9BACT</name>
<dbReference type="AlphaFoldDB" id="A0A1C7PDJ0"/>
<dbReference type="Pfam" id="PF12679">
    <property type="entry name" value="ABC2_membrane_2"/>
    <property type="match status" value="1"/>
</dbReference>
<feature type="transmembrane region" description="Helical" evidence="1">
    <location>
        <begin position="70"/>
        <end position="92"/>
    </location>
</feature>
<dbReference type="GO" id="GO:0005886">
    <property type="term" value="C:plasma membrane"/>
    <property type="evidence" value="ECO:0007669"/>
    <property type="project" value="UniProtKB-SubCell"/>
</dbReference>
<protein>
    <submittedName>
        <fullName evidence="2">Abc-2 family transporter protein</fullName>
    </submittedName>
</protein>
<evidence type="ECO:0000313" key="3">
    <source>
        <dbReference type="Proteomes" id="UP000176204"/>
    </source>
</evidence>